<feature type="compositionally biased region" description="Basic and acidic residues" evidence="1">
    <location>
        <begin position="101"/>
        <end position="113"/>
    </location>
</feature>
<reference evidence="2 3" key="1">
    <citation type="submission" date="2020-05" db="EMBL/GenBank/DDBJ databases">
        <title>Hymenobacter terrestris sp. nov. and Hymenobacter lapidiphilus sp. nov., isolated from regoliths in Antarctica.</title>
        <authorList>
            <person name="Sedlacek I."/>
            <person name="Pantucek R."/>
            <person name="Zeman M."/>
            <person name="Holochova P."/>
            <person name="Kralova S."/>
            <person name="Stankova E."/>
            <person name="Sedo O."/>
            <person name="Micenkova L."/>
            <person name="Svec P."/>
            <person name="Gupta V."/>
            <person name="Sood U."/>
            <person name="Korpole U.S."/>
            <person name="Lal R."/>
        </authorList>
    </citation>
    <scope>NUCLEOTIDE SEQUENCE [LARGE SCALE GENOMIC DNA]</scope>
    <source>
        <strain evidence="2 3">P5342</strain>
    </source>
</reference>
<dbReference type="EMBL" id="JABKAU010000075">
    <property type="protein sequence ID" value="NVO33482.1"/>
    <property type="molecule type" value="Genomic_DNA"/>
</dbReference>
<accession>A0A7Y7PTQ2</accession>
<gene>
    <name evidence="2" type="ORF">HW554_19960</name>
</gene>
<dbReference type="InterPro" id="IPR010781">
    <property type="entry name" value="DUF1376"/>
</dbReference>
<protein>
    <submittedName>
        <fullName evidence="2">DUF1376 domain-containing protein</fullName>
    </submittedName>
</protein>
<organism evidence="2 3">
    <name type="scientific">Hymenobacter lapidiphilus</name>
    <dbReference type="NCBI Taxonomy" id="2608003"/>
    <lineage>
        <taxon>Bacteria</taxon>
        <taxon>Pseudomonadati</taxon>
        <taxon>Bacteroidota</taxon>
        <taxon>Cytophagia</taxon>
        <taxon>Cytophagales</taxon>
        <taxon>Hymenobacteraceae</taxon>
        <taxon>Hymenobacter</taxon>
    </lineage>
</organism>
<dbReference type="AlphaFoldDB" id="A0A7Y7PTQ2"/>
<dbReference type="RefSeq" id="WP_176910288.1">
    <property type="nucleotide sequence ID" value="NZ_JABKAU010000075.1"/>
</dbReference>
<comment type="caution">
    <text evidence="2">The sequence shown here is derived from an EMBL/GenBank/DDBJ whole genome shotgun (WGS) entry which is preliminary data.</text>
</comment>
<feature type="compositionally biased region" description="Polar residues" evidence="1">
    <location>
        <begin position="114"/>
        <end position="124"/>
    </location>
</feature>
<evidence type="ECO:0000313" key="3">
    <source>
        <dbReference type="Proteomes" id="UP000565521"/>
    </source>
</evidence>
<evidence type="ECO:0000256" key="1">
    <source>
        <dbReference type="SAM" id="MobiDB-lite"/>
    </source>
</evidence>
<feature type="region of interest" description="Disordered" evidence="1">
    <location>
        <begin position="101"/>
        <end position="162"/>
    </location>
</feature>
<sequence>MKSYSFYFNASDWLASPSVKMMSKAERGVYIGLLASAWESPEQGTLPASADKVRRLAEMSLEEWAESGEVLLEKFPLSACGTFRYNPRLLAEADKERARSLKAKASADKRWQSERNANASNTDANAPEKPCERNAIVKLSKVKKEDKSSSTALRSTRAPKPEPEHFADFWQAYPRKVAKPQALKAFSKLSPDECAAAAGWARDWFARRTDWINADTAADYRPYPATWLNDRRWTELAEPVIIPITSATGHYGPNYQQQRTTGGIALCNDDRRNVALDFTRELSQVAAATRHTVSAGVLGTLPNKQF</sequence>
<dbReference type="Pfam" id="PF07120">
    <property type="entry name" value="DUF1376"/>
    <property type="match status" value="1"/>
</dbReference>
<keyword evidence="3" id="KW-1185">Reference proteome</keyword>
<proteinExistence type="predicted"/>
<evidence type="ECO:0000313" key="2">
    <source>
        <dbReference type="EMBL" id="NVO33482.1"/>
    </source>
</evidence>
<name>A0A7Y7PTQ2_9BACT</name>
<dbReference type="Proteomes" id="UP000565521">
    <property type="component" value="Unassembled WGS sequence"/>
</dbReference>